<feature type="region of interest" description="Disordered" evidence="1">
    <location>
        <begin position="265"/>
        <end position="284"/>
    </location>
</feature>
<evidence type="ECO:0000256" key="1">
    <source>
        <dbReference type="SAM" id="MobiDB-lite"/>
    </source>
</evidence>
<dbReference type="InterPro" id="IPR036136">
    <property type="entry name" value="Nit/Sulf_reduc_fer-like_dom_sf"/>
</dbReference>
<dbReference type="InterPro" id="IPR005117">
    <property type="entry name" value="NiRdtase/SiRdtase_haem-b_fer"/>
</dbReference>
<reference evidence="3 4" key="1">
    <citation type="submission" date="2024-09" db="EMBL/GenBank/DDBJ databases">
        <authorList>
            <person name="Sun Q."/>
            <person name="Mori K."/>
        </authorList>
    </citation>
    <scope>NUCLEOTIDE SEQUENCE [LARGE SCALE GENOMIC DNA]</scope>
    <source>
        <strain evidence="3 4">CCM 7957</strain>
    </source>
</reference>
<feature type="domain" description="Nitrite/Sulfite reductase ferredoxin-like" evidence="2">
    <location>
        <begin position="11"/>
        <end position="65"/>
    </location>
</feature>
<protein>
    <recommendedName>
        <fullName evidence="2">Nitrite/Sulfite reductase ferredoxin-like domain-containing protein</fullName>
    </recommendedName>
</protein>
<dbReference type="Proteomes" id="UP001589783">
    <property type="component" value="Unassembled WGS sequence"/>
</dbReference>
<dbReference type="Gene3D" id="3.90.480.20">
    <property type="match status" value="1"/>
</dbReference>
<evidence type="ECO:0000313" key="3">
    <source>
        <dbReference type="EMBL" id="MFC0315509.1"/>
    </source>
</evidence>
<evidence type="ECO:0000313" key="4">
    <source>
        <dbReference type="Proteomes" id="UP001589783"/>
    </source>
</evidence>
<comment type="caution">
    <text evidence="3">The sequence shown here is derived from an EMBL/GenBank/DDBJ whole genome shotgun (WGS) entry which is preliminary data.</text>
</comment>
<name>A0ABV6HA89_9ACTN</name>
<proteinExistence type="predicted"/>
<organism evidence="3 4">
    <name type="scientific">Gordonia phosphorivorans</name>
    <dbReference type="NCBI Taxonomy" id="1056982"/>
    <lineage>
        <taxon>Bacteria</taxon>
        <taxon>Bacillati</taxon>
        <taxon>Actinomycetota</taxon>
        <taxon>Actinomycetes</taxon>
        <taxon>Mycobacteriales</taxon>
        <taxon>Gordoniaceae</taxon>
        <taxon>Gordonia</taxon>
    </lineage>
</organism>
<accession>A0ABV6HA89</accession>
<sequence length="284" mass="29328">MSDRVLAPLHVPLPGGRITAEQLAALAEAVDALGDGHIEHAGRGGLRVPGVDAGRCAEFAARLAATGLGTHGDGRPVPPVVVSPLAGRIGGSQTLWSIADQLDAALTDAAAVSELSDRCWFGLDDGRGDVLAHSPDVAAVWTGSSAAELVLGGRRTAQIIVLEHLAEALLAAARDVQRHAEPPAPQTRPAPRVGWFDQDDGRVLLGAVTANGRMTARQAQFAAAIGAPLIVTADRELLIADLTEGVAETVVRVLAPLGFSFDANSPWARPDEPSARQPAPDGAR</sequence>
<dbReference type="RefSeq" id="WP_382364267.1">
    <property type="nucleotide sequence ID" value="NZ_JBHLWV010000020.1"/>
</dbReference>
<keyword evidence="4" id="KW-1185">Reference proteome</keyword>
<dbReference type="Pfam" id="PF03460">
    <property type="entry name" value="NIR_SIR_ferr"/>
    <property type="match status" value="1"/>
</dbReference>
<evidence type="ECO:0000259" key="2">
    <source>
        <dbReference type="Pfam" id="PF03460"/>
    </source>
</evidence>
<dbReference type="SUPFAM" id="SSF55124">
    <property type="entry name" value="Nitrite/Sulfite reductase N-terminal domain-like"/>
    <property type="match status" value="2"/>
</dbReference>
<gene>
    <name evidence="3" type="ORF">ACFFJD_11695</name>
</gene>
<dbReference type="EMBL" id="JBHLWV010000020">
    <property type="protein sequence ID" value="MFC0315509.1"/>
    <property type="molecule type" value="Genomic_DNA"/>
</dbReference>